<reference evidence="2 3" key="1">
    <citation type="submission" date="2020-07" db="EMBL/GenBank/DDBJ databases">
        <title>Sequencing the genomes of 1000 actinobacteria strains.</title>
        <authorList>
            <person name="Klenk H.-P."/>
        </authorList>
    </citation>
    <scope>NUCLEOTIDE SEQUENCE [LARGE SCALE GENOMIC DNA]</scope>
    <source>
        <strain evidence="2 3">DSM 44121</strain>
    </source>
</reference>
<dbReference type="EMBL" id="JACGWV010000001">
    <property type="protein sequence ID" value="MBA8808506.1"/>
    <property type="molecule type" value="Genomic_DNA"/>
</dbReference>
<dbReference type="Proteomes" id="UP000540568">
    <property type="component" value="Unassembled WGS sequence"/>
</dbReference>
<accession>A0A7W3J901</accession>
<evidence type="ECO:0008006" key="4">
    <source>
        <dbReference type="Google" id="ProtNLM"/>
    </source>
</evidence>
<gene>
    <name evidence="2" type="ORF">FHX71_002448</name>
</gene>
<protein>
    <recommendedName>
        <fullName evidence="4">CHAT domain-containing protein</fullName>
    </recommendedName>
</protein>
<evidence type="ECO:0000313" key="3">
    <source>
        <dbReference type="Proteomes" id="UP000540568"/>
    </source>
</evidence>
<dbReference type="RefSeq" id="WP_182616551.1">
    <property type="nucleotide sequence ID" value="NZ_BAAATF010000003.1"/>
</dbReference>
<organism evidence="2 3">
    <name type="scientific">Promicromonospora sukumoe</name>
    <dbReference type="NCBI Taxonomy" id="88382"/>
    <lineage>
        <taxon>Bacteria</taxon>
        <taxon>Bacillati</taxon>
        <taxon>Actinomycetota</taxon>
        <taxon>Actinomycetes</taxon>
        <taxon>Micrococcales</taxon>
        <taxon>Promicromonosporaceae</taxon>
        <taxon>Promicromonospora</taxon>
    </lineage>
</organism>
<comment type="caution">
    <text evidence="2">The sequence shown here is derived from an EMBL/GenBank/DDBJ whole genome shotgun (WGS) entry which is preliminary data.</text>
</comment>
<proteinExistence type="predicted"/>
<name>A0A7W3J901_9MICO</name>
<dbReference type="AlphaFoldDB" id="A0A7W3J901"/>
<keyword evidence="3" id="KW-1185">Reference proteome</keyword>
<evidence type="ECO:0000313" key="2">
    <source>
        <dbReference type="EMBL" id="MBA8808506.1"/>
    </source>
</evidence>
<feature type="region of interest" description="Disordered" evidence="1">
    <location>
        <begin position="452"/>
        <end position="471"/>
    </location>
</feature>
<evidence type="ECO:0000256" key="1">
    <source>
        <dbReference type="SAM" id="MobiDB-lite"/>
    </source>
</evidence>
<sequence>MAKTLRSEIDLPTLRISVDLATSEAVFAVVRGRDRPTEAARCALRDLGLPRSTTGHVDDRALTVPPDVVARVSRAVADVGESPLPPHNALWLEFPVPRGLVHVLPWERLLVALGRPLFRLPFHPVRPQKPGLQLDVAICSSSPFPAVRFDPARVVAELAHRYLDNPGRHVTVHLFTDAGRYAATCEAVRPLLGHGDVVVHVPPEPDVTARRALGPHPTANPWLTWILDAMRGGRLDVVHFAAHGYLSDGRGALALAGSPALDGGPARFVESAELIELLARVGAVGLALSDPPGSDSAAGLRDLADHVAQSRPGVAAVHDIEADPEAEQLGRSLHTVLAPSGPLTAPLPAMTAWVHPLFVEVTGGPEAPAEPMTSDLRRLTDGLMLRKDGRSAFLQEATRKAAVEVDGDSWVASASRSIEQLQMSWLPYAVDTPVDKAAVDALSNVSSLLEEHVHRAYPEPEEPPPAQEGPS</sequence>